<keyword evidence="1 4" id="KW-0808">Transferase</keyword>
<dbReference type="InterPro" id="IPR056744">
    <property type="entry name" value="TRM5/TYW2-like_N"/>
</dbReference>
<keyword evidence="4" id="KW-0489">Methyltransferase</keyword>
<dbReference type="GO" id="GO:0006400">
    <property type="term" value="P:tRNA modification"/>
    <property type="evidence" value="ECO:0007669"/>
    <property type="project" value="UniProtKB-ARBA"/>
</dbReference>
<proteinExistence type="predicted"/>
<dbReference type="Gene3D" id="3.40.50.150">
    <property type="entry name" value="Vaccinia Virus protein VP39"/>
    <property type="match status" value="1"/>
</dbReference>
<dbReference type="PROSITE" id="PS51684">
    <property type="entry name" value="SAM_MT_TRM5_TYW2"/>
    <property type="match status" value="1"/>
</dbReference>
<reference evidence="4" key="2">
    <citation type="journal article" date="2014" name="ISME J.">
        <title>Microbial stratification in low pH oxic and suboxic macroscopic growths along an acid mine drainage.</title>
        <authorList>
            <person name="Mendez-Garcia C."/>
            <person name="Mesa V."/>
            <person name="Sprenger R.R."/>
            <person name="Richter M."/>
            <person name="Diez M.S."/>
            <person name="Solano J."/>
            <person name="Bargiela R."/>
            <person name="Golyshina O.V."/>
            <person name="Manteca A."/>
            <person name="Ramos J.L."/>
            <person name="Gallego J.R."/>
            <person name="Llorente I."/>
            <person name="Martins Dos Santos V.A."/>
            <person name="Jensen O.N."/>
            <person name="Pelaez A.I."/>
            <person name="Sanchez J."/>
            <person name="Ferrer M."/>
        </authorList>
    </citation>
    <scope>NUCLEOTIDE SEQUENCE</scope>
</reference>
<dbReference type="AlphaFoldDB" id="T1D585"/>
<comment type="caution">
    <text evidence="4">The sequence shown here is derived from an EMBL/GenBank/DDBJ whole genome shotgun (WGS) entry which is preliminary data.</text>
</comment>
<gene>
    <name evidence="4" type="ORF">B1A_02944</name>
</gene>
<dbReference type="Pfam" id="PF02475">
    <property type="entry name" value="TRM5-TYW2_MTfase"/>
    <property type="match status" value="1"/>
</dbReference>
<keyword evidence="2" id="KW-0949">S-adenosyl-L-methionine</keyword>
<dbReference type="GO" id="GO:0032259">
    <property type="term" value="P:methylation"/>
    <property type="evidence" value="ECO:0007669"/>
    <property type="project" value="UniProtKB-KW"/>
</dbReference>
<sequence length="152" mass="17463">MSEISGKNIIDNDFKIIRDDQYVYFPIREGISSPWETVMKLPDKNQRKPSPKGHSGAFDVIGDIAVIRERKDGSVDNIVEFIAKTRKSIRTIYLDHGVSGELRLRDLELLYGEDNPETLHRENGITLWVNIRKAYFSPRLATERMIIASMVN</sequence>
<dbReference type="EMBL" id="AUZX01002167">
    <property type="protein sequence ID" value="EQD77470.1"/>
    <property type="molecule type" value="Genomic_DNA"/>
</dbReference>
<dbReference type="InterPro" id="IPR056743">
    <property type="entry name" value="TRM5-TYW2-like_MTfase"/>
</dbReference>
<dbReference type="InterPro" id="IPR030382">
    <property type="entry name" value="MeTrfase_TRM5/TYW2"/>
</dbReference>
<dbReference type="SUPFAM" id="SSF53335">
    <property type="entry name" value="S-adenosyl-L-methionine-dependent methyltransferases"/>
    <property type="match status" value="1"/>
</dbReference>
<dbReference type="Pfam" id="PF25133">
    <property type="entry name" value="TYW2_N_2"/>
    <property type="match status" value="1"/>
</dbReference>
<name>T1D585_9ZZZZ</name>
<evidence type="ECO:0000256" key="2">
    <source>
        <dbReference type="ARBA" id="ARBA00022691"/>
    </source>
</evidence>
<feature type="non-terminal residue" evidence="4">
    <location>
        <position position="152"/>
    </location>
</feature>
<evidence type="ECO:0000259" key="3">
    <source>
        <dbReference type="PROSITE" id="PS51684"/>
    </source>
</evidence>
<dbReference type="InterPro" id="IPR029063">
    <property type="entry name" value="SAM-dependent_MTases_sf"/>
</dbReference>
<reference evidence="4" key="1">
    <citation type="submission" date="2013-08" db="EMBL/GenBank/DDBJ databases">
        <authorList>
            <person name="Mendez C."/>
            <person name="Richter M."/>
            <person name="Ferrer M."/>
            <person name="Sanchez J."/>
        </authorList>
    </citation>
    <scope>NUCLEOTIDE SEQUENCE</scope>
</reference>
<evidence type="ECO:0000256" key="1">
    <source>
        <dbReference type="ARBA" id="ARBA00022679"/>
    </source>
</evidence>
<feature type="domain" description="SAM-dependent methyltransferase TRM5/TYW2-type" evidence="3">
    <location>
        <begin position="58"/>
        <end position="152"/>
    </location>
</feature>
<dbReference type="Pfam" id="PF18093">
    <property type="entry name" value="Trm5_N"/>
    <property type="match status" value="1"/>
</dbReference>
<evidence type="ECO:0000313" key="4">
    <source>
        <dbReference type="EMBL" id="EQD77470.1"/>
    </source>
</evidence>
<dbReference type="Gene3D" id="3.30.300.110">
    <property type="entry name" value="Met-10+ protein-like domains"/>
    <property type="match status" value="1"/>
</dbReference>
<dbReference type="GO" id="GO:0008168">
    <property type="term" value="F:methyltransferase activity"/>
    <property type="evidence" value="ECO:0007669"/>
    <property type="project" value="UniProtKB-KW"/>
</dbReference>
<dbReference type="InterPro" id="IPR040601">
    <property type="entry name" value="Trm5a/b_N"/>
</dbReference>
<protein>
    <recommendedName>
        <fullName evidence="3">SAM-dependent methyltransferase TRM5/TYW2-type domain-containing protein</fullName>
    </recommendedName>
</protein>
<organism evidence="4">
    <name type="scientific">mine drainage metagenome</name>
    <dbReference type="NCBI Taxonomy" id="410659"/>
    <lineage>
        <taxon>unclassified sequences</taxon>
        <taxon>metagenomes</taxon>
        <taxon>ecological metagenomes</taxon>
    </lineage>
</organism>
<dbReference type="Gene3D" id="3.30.70.2580">
    <property type="match status" value="1"/>
</dbReference>
<accession>T1D585</accession>